<dbReference type="AlphaFoldDB" id="A0A6V8L1H9"/>
<gene>
    <name evidence="1" type="ORF">Prum_024300</name>
</gene>
<dbReference type="EMBL" id="BLPG01000001">
    <property type="protein sequence ID" value="GFJ88788.1"/>
    <property type="molecule type" value="Genomic_DNA"/>
</dbReference>
<reference evidence="1 2" key="2">
    <citation type="submission" date="2020-03" db="EMBL/GenBank/DDBJ databases">
        <authorList>
            <person name="Ichikawa N."/>
            <person name="Kimura A."/>
            <person name="Kitahashi Y."/>
            <person name="Uohara A."/>
        </authorList>
    </citation>
    <scope>NUCLEOTIDE SEQUENCE [LARGE SCALE GENOMIC DNA]</scope>
    <source>
        <strain evidence="1 2">NBRC 108638</strain>
    </source>
</reference>
<name>A0A6V8L1H9_9ACTN</name>
<evidence type="ECO:0000313" key="2">
    <source>
        <dbReference type="Proteomes" id="UP000482960"/>
    </source>
</evidence>
<proteinExistence type="predicted"/>
<comment type="caution">
    <text evidence="1">The sequence shown here is derived from an EMBL/GenBank/DDBJ whole genome shotgun (WGS) entry which is preliminary data.</text>
</comment>
<organism evidence="1 2">
    <name type="scientific">Phytohabitans rumicis</name>
    <dbReference type="NCBI Taxonomy" id="1076125"/>
    <lineage>
        <taxon>Bacteria</taxon>
        <taxon>Bacillati</taxon>
        <taxon>Actinomycetota</taxon>
        <taxon>Actinomycetes</taxon>
        <taxon>Micromonosporales</taxon>
        <taxon>Micromonosporaceae</taxon>
    </lineage>
</organism>
<protein>
    <submittedName>
        <fullName evidence="1">Uncharacterized protein</fullName>
    </submittedName>
</protein>
<accession>A0A6V8L1H9</accession>
<evidence type="ECO:0000313" key="1">
    <source>
        <dbReference type="EMBL" id="GFJ88788.1"/>
    </source>
</evidence>
<reference evidence="1 2" key="1">
    <citation type="submission" date="2020-03" db="EMBL/GenBank/DDBJ databases">
        <title>Whole genome shotgun sequence of Phytohabitans rumicis NBRC 108638.</title>
        <authorList>
            <person name="Komaki H."/>
            <person name="Tamura T."/>
        </authorList>
    </citation>
    <scope>NUCLEOTIDE SEQUENCE [LARGE SCALE GENOMIC DNA]</scope>
    <source>
        <strain evidence="1 2">NBRC 108638</strain>
    </source>
</reference>
<sequence>MTDGIPEPGADSALGKSPAVDPALGKTVAELAGADVPAAERKQLLRRLAGQVRGRGLGAMFRPKSVIRWMTDTVGDLAPHIPVRDLETLRQHHDGLDGEALADRLVRNAARATAGVGAAGVASPRSNGRRRRPC</sequence>
<dbReference type="Proteomes" id="UP000482960">
    <property type="component" value="Unassembled WGS sequence"/>
</dbReference>
<keyword evidence="2" id="KW-1185">Reference proteome</keyword>